<sequence length="192" mass="21618">MVKQNLPLKSNYFWQTAEDPGLLSCTNVQTLSSGQTYHKTWKTPQWDADYHQYLPFDLFSTGLLGPEISCAKSWIQSYNHVSGAGGGALFIADTCGEMCSPDITANPIFLFLPYIEPVSTSENATRMMAHVLVQTSIDLTVYTPTDGWQYYYKQNATTEPGDPFNLFMQQQCLVPERLNVSDATLRFSNFVQ</sequence>
<organism evidence="1 2">
    <name type="scientific">Schistosoma margrebowiei</name>
    <dbReference type="NCBI Taxonomy" id="48269"/>
    <lineage>
        <taxon>Eukaryota</taxon>
        <taxon>Metazoa</taxon>
        <taxon>Spiralia</taxon>
        <taxon>Lophotrochozoa</taxon>
        <taxon>Platyhelminthes</taxon>
        <taxon>Trematoda</taxon>
        <taxon>Digenea</taxon>
        <taxon>Strigeidida</taxon>
        <taxon>Schistosomatoidea</taxon>
        <taxon>Schistosomatidae</taxon>
        <taxon>Schistosoma</taxon>
    </lineage>
</organism>
<dbReference type="STRING" id="48269.A0A183M633"/>
<dbReference type="EMBL" id="UZAI01006507">
    <property type="protein sequence ID" value="VDO95702.1"/>
    <property type="molecule type" value="Genomic_DNA"/>
</dbReference>
<proteinExistence type="predicted"/>
<evidence type="ECO:0000313" key="2">
    <source>
        <dbReference type="Proteomes" id="UP000277204"/>
    </source>
</evidence>
<accession>A0A183M633</accession>
<gene>
    <name evidence="1" type="ORF">SMRZ_LOCUS11508</name>
</gene>
<name>A0A183M633_9TREM</name>
<protein>
    <submittedName>
        <fullName evidence="1">Uncharacterized protein</fullName>
    </submittedName>
</protein>
<evidence type="ECO:0000313" key="1">
    <source>
        <dbReference type="EMBL" id="VDO95702.1"/>
    </source>
</evidence>
<reference evidence="1 2" key="1">
    <citation type="submission" date="2018-11" db="EMBL/GenBank/DDBJ databases">
        <authorList>
            <consortium name="Pathogen Informatics"/>
        </authorList>
    </citation>
    <scope>NUCLEOTIDE SEQUENCE [LARGE SCALE GENOMIC DNA]</scope>
    <source>
        <strain evidence="1 2">Zambia</strain>
    </source>
</reference>
<keyword evidence="2" id="KW-1185">Reference proteome</keyword>
<dbReference type="Proteomes" id="UP000277204">
    <property type="component" value="Unassembled WGS sequence"/>
</dbReference>
<dbReference type="AlphaFoldDB" id="A0A183M633"/>